<sequence length="308" mass="33845">MSLPDLYPGFETVTVDVGEVTLFARVGGPVGAPAVVLVHGYPQSHAMWHRIAPKLAETLRVVVVDLRGYGQSSVPAPEERHAQMSKRRMGADIVALMAKLGAERFAFVGHDRGARVGYRLGFDQPERLTGLVLIDIVPTPVMWERMDATFSRKVYHWSFLAQAAPVPETLIAKAPIEHLFQTLAGWTVDKDLSAFDPGALAHYRAYFRDPARIAACCEDYRAGATIDVEHDEADRRAGRRITVPTQIIWGSVGLPADAKARESGPLVVWRDWCETLEGGPVEGGHFLAEENPEATLALMQPFLARVAD</sequence>
<name>A0A0N8GFG1_9HYPH</name>
<dbReference type="Proteomes" id="UP000048984">
    <property type="component" value="Unassembled WGS sequence"/>
</dbReference>
<evidence type="ECO:0000259" key="2">
    <source>
        <dbReference type="Pfam" id="PF00561"/>
    </source>
</evidence>
<dbReference type="GO" id="GO:0016787">
    <property type="term" value="F:hydrolase activity"/>
    <property type="evidence" value="ECO:0007669"/>
    <property type="project" value="UniProtKB-KW"/>
</dbReference>
<dbReference type="PRINTS" id="PR00412">
    <property type="entry name" value="EPOXHYDRLASE"/>
</dbReference>
<gene>
    <name evidence="3" type="ORF">ABB55_20050</name>
</gene>
<dbReference type="Pfam" id="PF00561">
    <property type="entry name" value="Abhydrolase_1"/>
    <property type="match status" value="1"/>
</dbReference>
<comment type="caution">
    <text evidence="3">The sequence shown here is derived from an EMBL/GenBank/DDBJ whole genome shotgun (WGS) entry which is preliminary data.</text>
</comment>
<dbReference type="InterPro" id="IPR029058">
    <property type="entry name" value="AB_hydrolase_fold"/>
</dbReference>
<dbReference type="SUPFAM" id="SSF53474">
    <property type="entry name" value="alpha/beta-Hydrolases"/>
    <property type="match status" value="1"/>
</dbReference>
<dbReference type="Gene3D" id="3.40.50.1820">
    <property type="entry name" value="alpha/beta hydrolase"/>
    <property type="match status" value="1"/>
</dbReference>
<evidence type="ECO:0000313" key="4">
    <source>
        <dbReference type="Proteomes" id="UP000048984"/>
    </source>
</evidence>
<reference evidence="3 4" key="1">
    <citation type="submission" date="2015-09" db="EMBL/GenBank/DDBJ databases">
        <authorList>
            <consortium name="Swine Surveillance"/>
        </authorList>
    </citation>
    <scope>NUCLEOTIDE SEQUENCE [LARGE SCALE GENOMIC DNA]</scope>
    <source>
        <strain evidence="3 4">16</strain>
    </source>
</reference>
<dbReference type="STRING" id="665126.ABB55_20050"/>
<dbReference type="EMBL" id="LJYW01000001">
    <property type="protein sequence ID" value="KPL54225.1"/>
    <property type="molecule type" value="Genomic_DNA"/>
</dbReference>
<accession>A0A0N8GFG1</accession>
<proteinExistence type="predicted"/>
<organism evidence="3 4">
    <name type="scientific">Prosthecodimorpha hirschii</name>
    <dbReference type="NCBI Taxonomy" id="665126"/>
    <lineage>
        <taxon>Bacteria</taxon>
        <taxon>Pseudomonadati</taxon>
        <taxon>Pseudomonadota</taxon>
        <taxon>Alphaproteobacteria</taxon>
        <taxon>Hyphomicrobiales</taxon>
        <taxon>Ancalomicrobiaceae</taxon>
        <taxon>Prosthecodimorpha</taxon>
    </lineage>
</organism>
<dbReference type="InterPro" id="IPR000073">
    <property type="entry name" value="AB_hydrolase_1"/>
</dbReference>
<reference evidence="3 4" key="2">
    <citation type="submission" date="2015-10" db="EMBL/GenBank/DDBJ databases">
        <title>Draft Genome Sequence of Prosthecomicrobium hirschii ATCC 27832.</title>
        <authorList>
            <person name="Daniel J."/>
            <person name="Givan S.A."/>
            <person name="Brun Y.V."/>
            <person name="Brown P.J."/>
        </authorList>
    </citation>
    <scope>NUCLEOTIDE SEQUENCE [LARGE SCALE GENOMIC DNA]</scope>
    <source>
        <strain evidence="3 4">16</strain>
    </source>
</reference>
<keyword evidence="1 3" id="KW-0378">Hydrolase</keyword>
<protein>
    <submittedName>
        <fullName evidence="3">Alpha/beta hydrolase</fullName>
    </submittedName>
</protein>
<evidence type="ECO:0000256" key="1">
    <source>
        <dbReference type="ARBA" id="ARBA00022801"/>
    </source>
</evidence>
<dbReference type="InterPro" id="IPR000639">
    <property type="entry name" value="Epox_hydrolase-like"/>
</dbReference>
<feature type="domain" description="AB hydrolase-1" evidence="2">
    <location>
        <begin position="33"/>
        <end position="291"/>
    </location>
</feature>
<dbReference type="RefSeq" id="WP_054360393.1">
    <property type="nucleotide sequence ID" value="NZ_LJYW01000001.1"/>
</dbReference>
<keyword evidence="4" id="KW-1185">Reference proteome</keyword>
<dbReference type="AlphaFoldDB" id="A0A0N8GFG1"/>
<evidence type="ECO:0000313" key="3">
    <source>
        <dbReference type="EMBL" id="KPL54225.1"/>
    </source>
</evidence>
<dbReference type="PANTHER" id="PTHR43329">
    <property type="entry name" value="EPOXIDE HYDROLASE"/>
    <property type="match status" value="1"/>
</dbReference>